<evidence type="ECO:0000256" key="3">
    <source>
        <dbReference type="ARBA" id="ARBA00022989"/>
    </source>
</evidence>
<dbReference type="AlphaFoldDB" id="A0A8K0SSA5"/>
<dbReference type="PANTHER" id="PTHR21324">
    <property type="entry name" value="FASTING-INDUCIBLE INTEGRAL MEMBRANE PROTEIN TM6P1-RELATED"/>
    <property type="match status" value="1"/>
</dbReference>
<evidence type="ECO:0000256" key="2">
    <source>
        <dbReference type="ARBA" id="ARBA00022692"/>
    </source>
</evidence>
<feature type="transmembrane region" description="Helical" evidence="5">
    <location>
        <begin position="129"/>
        <end position="150"/>
    </location>
</feature>
<evidence type="ECO:0000256" key="4">
    <source>
        <dbReference type="ARBA" id="ARBA00023136"/>
    </source>
</evidence>
<dbReference type="Proteomes" id="UP000813444">
    <property type="component" value="Unassembled WGS sequence"/>
</dbReference>
<feature type="transmembrane region" description="Helical" evidence="5">
    <location>
        <begin position="201"/>
        <end position="223"/>
    </location>
</feature>
<dbReference type="InterPro" id="IPR050911">
    <property type="entry name" value="DRAM/TMEM150_Autophagy_Mod"/>
</dbReference>
<sequence length="268" mass="29862">MALGGIVSYWMLPVISGVAWLATLLGLLLWWLIDENRRVYDSMEEGQTIAYISDIGATELQPLFIAGSVITSVFLDLAFVSERWLRHNGRLVANGSRRERVSSIFSIFFALVGTAGLILLSIFDTRSHRGLHNICLGLFILGYLVSAIFICWEYRRLGIHYREHAILRLSFWLKLFFIIVEFALAVGFAACMGLGRSNAAAILEWIVATVFTLYAVSFVIDLWPAVRTKGQGARFAKPGSYDMEEANTYGAAYPTTPNPPAAVHQANF</sequence>
<dbReference type="GO" id="GO:0012505">
    <property type="term" value="C:endomembrane system"/>
    <property type="evidence" value="ECO:0007669"/>
    <property type="project" value="UniProtKB-SubCell"/>
</dbReference>
<dbReference type="InterPro" id="IPR019402">
    <property type="entry name" value="CWH43_N"/>
</dbReference>
<dbReference type="Pfam" id="PF10277">
    <property type="entry name" value="Frag1"/>
    <property type="match status" value="1"/>
</dbReference>
<feature type="transmembrane region" description="Helical" evidence="5">
    <location>
        <begin position="12"/>
        <end position="33"/>
    </location>
</feature>
<keyword evidence="2 5" id="KW-0812">Transmembrane</keyword>
<comment type="subcellular location">
    <subcellularLocation>
        <location evidence="1">Endomembrane system</location>
        <topology evidence="1">Multi-pass membrane protein</topology>
    </subcellularLocation>
</comment>
<feature type="transmembrane region" description="Helical" evidence="5">
    <location>
        <begin position="101"/>
        <end position="123"/>
    </location>
</feature>
<dbReference type="GO" id="GO:0005886">
    <property type="term" value="C:plasma membrane"/>
    <property type="evidence" value="ECO:0007669"/>
    <property type="project" value="TreeGrafter"/>
</dbReference>
<reference evidence="7" key="1">
    <citation type="journal article" date="2021" name="Nat. Commun.">
        <title>Genetic determinants of endophytism in the Arabidopsis root mycobiome.</title>
        <authorList>
            <person name="Mesny F."/>
            <person name="Miyauchi S."/>
            <person name="Thiergart T."/>
            <person name="Pickel B."/>
            <person name="Atanasova L."/>
            <person name="Karlsson M."/>
            <person name="Huettel B."/>
            <person name="Barry K.W."/>
            <person name="Haridas S."/>
            <person name="Chen C."/>
            <person name="Bauer D."/>
            <person name="Andreopoulos W."/>
            <person name="Pangilinan J."/>
            <person name="LaButti K."/>
            <person name="Riley R."/>
            <person name="Lipzen A."/>
            <person name="Clum A."/>
            <person name="Drula E."/>
            <person name="Henrissat B."/>
            <person name="Kohler A."/>
            <person name="Grigoriev I.V."/>
            <person name="Martin F.M."/>
            <person name="Hacquard S."/>
        </authorList>
    </citation>
    <scope>NUCLEOTIDE SEQUENCE</scope>
    <source>
        <strain evidence="7">MPI-CAGE-CH-0235</strain>
    </source>
</reference>
<gene>
    <name evidence="7" type="ORF">B0I35DRAFT_251067</name>
</gene>
<proteinExistence type="predicted"/>
<evidence type="ECO:0000256" key="1">
    <source>
        <dbReference type="ARBA" id="ARBA00004127"/>
    </source>
</evidence>
<feature type="domain" description="CWH43-like N-terminal" evidence="6">
    <location>
        <begin position="9"/>
        <end position="224"/>
    </location>
</feature>
<evidence type="ECO:0000256" key="5">
    <source>
        <dbReference type="SAM" id="Phobius"/>
    </source>
</evidence>
<feature type="transmembrane region" description="Helical" evidence="5">
    <location>
        <begin position="171"/>
        <end position="195"/>
    </location>
</feature>
<keyword evidence="4 5" id="KW-0472">Membrane</keyword>
<dbReference type="EMBL" id="JAGPNK010000007">
    <property type="protein sequence ID" value="KAH7318742.1"/>
    <property type="molecule type" value="Genomic_DNA"/>
</dbReference>
<comment type="caution">
    <text evidence="7">The sequence shown here is derived from an EMBL/GenBank/DDBJ whole genome shotgun (WGS) entry which is preliminary data.</text>
</comment>
<evidence type="ECO:0000259" key="6">
    <source>
        <dbReference type="Pfam" id="PF10277"/>
    </source>
</evidence>
<name>A0A8K0SSA5_9HYPO</name>
<dbReference type="OrthoDB" id="10032492at2759"/>
<evidence type="ECO:0000313" key="8">
    <source>
        <dbReference type="Proteomes" id="UP000813444"/>
    </source>
</evidence>
<accession>A0A8K0SSA5</accession>
<protein>
    <submittedName>
        <fullName evidence="7">Frag1/DRAM/Sfk1</fullName>
    </submittedName>
</protein>
<keyword evidence="8" id="KW-1185">Reference proteome</keyword>
<dbReference type="PANTHER" id="PTHR21324:SF2">
    <property type="entry name" value="EG:22E5.9 PROTEIN"/>
    <property type="match status" value="1"/>
</dbReference>
<keyword evidence="3 5" id="KW-1133">Transmembrane helix</keyword>
<organism evidence="7 8">
    <name type="scientific">Stachybotrys elegans</name>
    <dbReference type="NCBI Taxonomy" id="80388"/>
    <lineage>
        <taxon>Eukaryota</taxon>
        <taxon>Fungi</taxon>
        <taxon>Dikarya</taxon>
        <taxon>Ascomycota</taxon>
        <taxon>Pezizomycotina</taxon>
        <taxon>Sordariomycetes</taxon>
        <taxon>Hypocreomycetidae</taxon>
        <taxon>Hypocreales</taxon>
        <taxon>Stachybotryaceae</taxon>
        <taxon>Stachybotrys</taxon>
    </lineage>
</organism>
<evidence type="ECO:0000313" key="7">
    <source>
        <dbReference type="EMBL" id="KAH7318742.1"/>
    </source>
</evidence>